<evidence type="ECO:0000256" key="5">
    <source>
        <dbReference type="ARBA" id="ARBA00022729"/>
    </source>
</evidence>
<evidence type="ECO:0000256" key="6">
    <source>
        <dbReference type="ARBA" id="ARBA00022750"/>
    </source>
</evidence>
<proteinExistence type="inferred from homology"/>
<feature type="active site" evidence="8">
    <location>
        <position position="104"/>
    </location>
</feature>
<feature type="signal peptide" evidence="11">
    <location>
        <begin position="1"/>
        <end position="20"/>
    </location>
</feature>
<evidence type="ECO:0000259" key="12">
    <source>
        <dbReference type="PROSITE" id="PS51767"/>
    </source>
</evidence>
<dbReference type="PRINTS" id="PR00792">
    <property type="entry name" value="PEPSIN"/>
</dbReference>
<dbReference type="PROSITE" id="PS00141">
    <property type="entry name" value="ASP_PROTEASE"/>
    <property type="match status" value="2"/>
</dbReference>
<dbReference type="FunFam" id="2.40.70.10:FF:000115">
    <property type="entry name" value="Lysosomal aspartic protease"/>
    <property type="match status" value="1"/>
</dbReference>
<evidence type="ECO:0000313" key="14">
    <source>
        <dbReference type="EMBL" id="GES81323.1"/>
    </source>
</evidence>
<comment type="catalytic activity">
    <reaction evidence="1">
        <text>Hydrolysis of proteins with broad specificity similar to that of pepsin A, preferring hydrophobic residues at P1 and P1'. Clots milk and activates trypsinogen. Does not cleave 4-Gln-|-His-5, but does cleave 10-His-|-Leu-11 and 12-Val-|-Glu-13 in B chain of insulin.</text>
        <dbReference type="EC" id="3.4.23.21"/>
    </reaction>
</comment>
<evidence type="ECO:0000256" key="4">
    <source>
        <dbReference type="ARBA" id="ARBA00022670"/>
    </source>
</evidence>
<feature type="domain" description="Peptidase A1" evidence="12">
    <location>
        <begin position="88"/>
        <end position="401"/>
    </location>
</feature>
<name>A0A2Z6RLN8_9GLOM</name>
<evidence type="ECO:0000313" key="15">
    <source>
        <dbReference type="Proteomes" id="UP000247702"/>
    </source>
</evidence>
<keyword evidence="7 10" id="KW-0378">Hydrolase</keyword>
<dbReference type="OrthoDB" id="15189at2759"/>
<accession>A0A2Z6RLN8</accession>
<dbReference type="InterPro" id="IPR033121">
    <property type="entry name" value="PEPTIDASE_A1"/>
</dbReference>
<dbReference type="InterPro" id="IPR001461">
    <property type="entry name" value="Aspartic_peptidase_A1"/>
</dbReference>
<feature type="active site" evidence="8">
    <location>
        <position position="291"/>
    </location>
</feature>
<keyword evidence="6 10" id="KW-0064">Aspartyl protease</keyword>
<dbReference type="PANTHER" id="PTHR47966">
    <property type="entry name" value="BETA-SITE APP-CLEAVING ENZYME, ISOFORM A-RELATED"/>
    <property type="match status" value="1"/>
</dbReference>
<dbReference type="AlphaFoldDB" id="A0A2Z6RLN8"/>
<evidence type="ECO:0000256" key="11">
    <source>
        <dbReference type="SAM" id="SignalP"/>
    </source>
</evidence>
<evidence type="ECO:0000256" key="3">
    <source>
        <dbReference type="ARBA" id="ARBA00013205"/>
    </source>
</evidence>
<evidence type="ECO:0000256" key="7">
    <source>
        <dbReference type="ARBA" id="ARBA00022801"/>
    </source>
</evidence>
<evidence type="ECO:0000256" key="8">
    <source>
        <dbReference type="PIRSR" id="PIRSR601461-1"/>
    </source>
</evidence>
<dbReference type="SUPFAM" id="SSF50630">
    <property type="entry name" value="Acid proteases"/>
    <property type="match status" value="1"/>
</dbReference>
<comment type="similarity">
    <text evidence="2 10">Belongs to the peptidase A1 family.</text>
</comment>
<dbReference type="EC" id="3.4.23.21" evidence="3"/>
<keyword evidence="15" id="KW-1185">Reference proteome</keyword>
<dbReference type="PANTHER" id="PTHR47966:SF75">
    <property type="entry name" value="ENDOPEPTIDASE (CTSD), PUTATIVE (AFU_ORTHOLOGUE AFUA_4G07040)-RELATED"/>
    <property type="match status" value="1"/>
</dbReference>
<dbReference type="GO" id="GO:0004190">
    <property type="term" value="F:aspartic-type endopeptidase activity"/>
    <property type="evidence" value="ECO:0007669"/>
    <property type="project" value="UniProtKB-KW"/>
</dbReference>
<dbReference type="Proteomes" id="UP000247702">
    <property type="component" value="Unassembled WGS sequence"/>
</dbReference>
<dbReference type="InterPro" id="IPR001969">
    <property type="entry name" value="Aspartic_peptidase_AS"/>
</dbReference>
<sequence>MKTMKLAFLFIILPAIIINAEPLFNIKLSKLQKPPSTDVNVFDYATHSKKVALNKYSKYINKRNINRRHHRRAQNTIFIKDEQSDLEYYAKLTIGGQNFNIILDTGSSNLFVPNINCISTTCRNHNLFDPTKSKTFTAAGNPWEIKFGIGSASGITGIDDIQIGNLVAKQQVFGLANVMSDDNINFIPDGVLGLAFDNLNTMNTSTLVSALANNNQIKPIFGFHLSHASNFDDQGTFTLGGVDQTKFTGNINFNKIFYPTPVTVGLWEISLDDAIVNDQPLSFIGRSAIIDTGTSNILIPEADAAELHSLIPGSQLVTDSNNTSAYIFPSNSTVIVSFKFGGVIYSIPSKDLCLMPLDPSTCVSTILPIQILDATTWLLGTPFLKNVYSVFDLTNKRVGFATSS</sequence>
<dbReference type="STRING" id="94130.A0A2Z6RLN8"/>
<keyword evidence="5 11" id="KW-0732">Signal</keyword>
<dbReference type="PROSITE" id="PS51767">
    <property type="entry name" value="PEPTIDASE_A1"/>
    <property type="match status" value="1"/>
</dbReference>
<dbReference type="EMBL" id="BLAL01000054">
    <property type="protein sequence ID" value="GES81323.1"/>
    <property type="molecule type" value="Genomic_DNA"/>
</dbReference>
<evidence type="ECO:0000256" key="10">
    <source>
        <dbReference type="RuleBase" id="RU000454"/>
    </source>
</evidence>
<evidence type="ECO:0000256" key="2">
    <source>
        <dbReference type="ARBA" id="ARBA00007447"/>
    </source>
</evidence>
<dbReference type="EMBL" id="BEXD01003904">
    <property type="protein sequence ID" value="GBC03736.1"/>
    <property type="molecule type" value="Genomic_DNA"/>
</dbReference>
<keyword evidence="4 10" id="KW-0645">Protease</keyword>
<evidence type="ECO:0000256" key="1">
    <source>
        <dbReference type="ARBA" id="ARBA00001130"/>
    </source>
</evidence>
<dbReference type="CDD" id="cd05471">
    <property type="entry name" value="pepsin_like"/>
    <property type="match status" value="1"/>
</dbReference>
<gene>
    <name evidence="14" type="ORF">RCL2_000857400</name>
    <name evidence="13" type="ORF">RclHR1_00530011</name>
</gene>
<dbReference type="InterPro" id="IPR034164">
    <property type="entry name" value="Pepsin-like_dom"/>
</dbReference>
<reference evidence="13 15" key="1">
    <citation type="submission" date="2017-11" db="EMBL/GenBank/DDBJ databases">
        <title>The genome of Rhizophagus clarus HR1 reveals common genetic basis of auxotrophy among arbuscular mycorrhizal fungi.</title>
        <authorList>
            <person name="Kobayashi Y."/>
        </authorList>
    </citation>
    <scope>NUCLEOTIDE SEQUENCE [LARGE SCALE GENOMIC DNA]</scope>
    <source>
        <strain evidence="13 15">HR1</strain>
    </source>
</reference>
<evidence type="ECO:0000313" key="13">
    <source>
        <dbReference type="EMBL" id="GBC03736.1"/>
    </source>
</evidence>
<dbReference type="GO" id="GO:0006508">
    <property type="term" value="P:proteolysis"/>
    <property type="evidence" value="ECO:0007669"/>
    <property type="project" value="UniProtKB-KW"/>
</dbReference>
<feature type="disulfide bond" evidence="9">
    <location>
        <begin position="117"/>
        <end position="122"/>
    </location>
</feature>
<feature type="chain" id="PRO_5033340508" description="rhizopuspepsin" evidence="11">
    <location>
        <begin position="21"/>
        <end position="404"/>
    </location>
</feature>
<keyword evidence="9" id="KW-1015">Disulfide bond</keyword>
<evidence type="ECO:0000256" key="9">
    <source>
        <dbReference type="PIRSR" id="PIRSR601461-2"/>
    </source>
</evidence>
<dbReference type="InterPro" id="IPR021109">
    <property type="entry name" value="Peptidase_aspartic_dom_sf"/>
</dbReference>
<reference evidence="14" key="2">
    <citation type="submission" date="2019-10" db="EMBL/GenBank/DDBJ databases">
        <title>Conservation and host-specific expression of non-tandemly repeated heterogenous ribosome RNA gene in arbuscular mycorrhizal fungi.</title>
        <authorList>
            <person name="Maeda T."/>
            <person name="Kobayashi Y."/>
            <person name="Nakagawa T."/>
            <person name="Ezawa T."/>
            <person name="Yamaguchi K."/>
            <person name="Bino T."/>
            <person name="Nishimoto Y."/>
            <person name="Shigenobu S."/>
            <person name="Kawaguchi M."/>
        </authorList>
    </citation>
    <scope>NUCLEOTIDE SEQUENCE</scope>
    <source>
        <strain evidence="14">HR1</strain>
    </source>
</reference>
<dbReference type="Pfam" id="PF00026">
    <property type="entry name" value="Asp"/>
    <property type="match status" value="1"/>
</dbReference>
<organism evidence="13 15">
    <name type="scientific">Rhizophagus clarus</name>
    <dbReference type="NCBI Taxonomy" id="94130"/>
    <lineage>
        <taxon>Eukaryota</taxon>
        <taxon>Fungi</taxon>
        <taxon>Fungi incertae sedis</taxon>
        <taxon>Mucoromycota</taxon>
        <taxon>Glomeromycotina</taxon>
        <taxon>Glomeromycetes</taxon>
        <taxon>Glomerales</taxon>
        <taxon>Glomeraceae</taxon>
        <taxon>Rhizophagus</taxon>
    </lineage>
</organism>
<dbReference type="Gene3D" id="2.40.70.10">
    <property type="entry name" value="Acid Proteases"/>
    <property type="match status" value="2"/>
</dbReference>
<dbReference type="Proteomes" id="UP000615446">
    <property type="component" value="Unassembled WGS sequence"/>
</dbReference>
<comment type="caution">
    <text evidence="13">The sequence shown here is derived from an EMBL/GenBank/DDBJ whole genome shotgun (WGS) entry which is preliminary data.</text>
</comment>
<protein>
    <recommendedName>
        <fullName evidence="3">rhizopuspepsin</fullName>
        <ecNumber evidence="3">3.4.23.21</ecNumber>
    </recommendedName>
</protein>